<dbReference type="PROSITE" id="PS51257">
    <property type="entry name" value="PROKAR_LIPOPROTEIN"/>
    <property type="match status" value="1"/>
</dbReference>
<keyword evidence="1" id="KW-0479">Metal-binding</keyword>
<dbReference type="RefSeq" id="WP_245128326.1">
    <property type="nucleotide sequence ID" value="NZ_JALJEJ010000001.1"/>
</dbReference>
<proteinExistence type="predicted"/>
<feature type="binding site" evidence="1">
    <location>
        <position position="304"/>
    </location>
    <ligand>
        <name>Zn(2+)</name>
        <dbReference type="ChEBI" id="CHEBI:29105"/>
        <label>1</label>
    </ligand>
</feature>
<accession>A0A9X1WZH6</accession>
<protein>
    <submittedName>
        <fullName evidence="5">Amidohydrolase/deacetylase family metallohydrolase</fullName>
    </submittedName>
</protein>
<reference evidence="5" key="1">
    <citation type="submission" date="2022-04" db="EMBL/GenBank/DDBJ databases">
        <title>Mucilaginibacter sp. RS28 isolated from freshwater.</title>
        <authorList>
            <person name="Ko S.-R."/>
        </authorList>
    </citation>
    <scope>NUCLEOTIDE SEQUENCE</scope>
    <source>
        <strain evidence="5">RS28</strain>
    </source>
</reference>
<dbReference type="Proteomes" id="UP001139450">
    <property type="component" value="Unassembled WGS sequence"/>
</dbReference>
<dbReference type="PANTHER" id="PTHR42717">
    <property type="entry name" value="DIHYDROOROTASE-RELATED"/>
    <property type="match status" value="1"/>
</dbReference>
<sequence length="419" mass="45673">MKKLLSLALLLALGCPAVFAQSYDIVIKGGHVIDPKNNIDEVMDVAIGGGKILKVAKNISGKGATQVVDAKGLIVTPGLIDIHTHNFWGTQPNHQYEDGNLGLPPDGFTLRNGVTTVVDAGSSGWRTFPKFKEQTIDQSQTRVLAFLNIVGEGMRGGYEQNLNDMDPKMSALVARQYSKYIVGFKLAHYEGHDWAPADRAIEAGNLAGGIPIMVDFGGATPPLPIEELFLKHMRPGDIFTHCFGQLKTREFIVDTTTKKVKPFVWEARKRGIFFDVGYGGISFAFSQAIPAMKEGFYPNSISTDLHVGSMNEAMKDMLTTMSKFMALGMDLKSVIKASTMNPAAEIKHEELGNLSVGSDADVAVLNVRKGKFGLFDYTGYKIATDKKLECELTIRAGKIVYDLNGIVDPVYVIAPPTNH</sequence>
<dbReference type="InterPro" id="IPR011059">
    <property type="entry name" value="Metal-dep_hydrolase_composite"/>
</dbReference>
<dbReference type="EMBL" id="JALJEJ010000001">
    <property type="protein sequence ID" value="MCJ8208497.1"/>
    <property type="molecule type" value="Genomic_DNA"/>
</dbReference>
<feature type="modified residue" description="N6-carboxylysine" evidence="2">
    <location>
        <position position="185"/>
    </location>
</feature>
<keyword evidence="1" id="KW-0862">Zinc</keyword>
<dbReference type="InterPro" id="IPR006680">
    <property type="entry name" value="Amidohydro-rel"/>
</dbReference>
<feature type="binding site" evidence="1">
    <location>
        <position position="85"/>
    </location>
    <ligand>
        <name>Zn(2+)</name>
        <dbReference type="ChEBI" id="CHEBI:29105"/>
        <label>1</label>
    </ligand>
</feature>
<feature type="binding site" description="via carbamate group" evidence="1">
    <location>
        <position position="185"/>
    </location>
    <ligand>
        <name>Zn(2+)</name>
        <dbReference type="ChEBI" id="CHEBI:29105"/>
        <label>1</label>
    </ligand>
</feature>
<gene>
    <name evidence="5" type="ORF">MUY27_02170</name>
</gene>
<dbReference type="Pfam" id="PF01979">
    <property type="entry name" value="Amidohydro_1"/>
    <property type="match status" value="1"/>
</dbReference>
<dbReference type="PANTHER" id="PTHR42717:SF1">
    <property type="entry name" value="IMIDAZOLONEPROPIONASE AND RELATED AMIDOHYDROLASES"/>
    <property type="match status" value="1"/>
</dbReference>
<dbReference type="InterPro" id="IPR032466">
    <property type="entry name" value="Metal_Hydrolase"/>
</dbReference>
<dbReference type="GO" id="GO:0016810">
    <property type="term" value="F:hydrolase activity, acting on carbon-nitrogen (but not peptide) bonds"/>
    <property type="evidence" value="ECO:0007669"/>
    <property type="project" value="InterPro"/>
</dbReference>
<dbReference type="SUPFAM" id="SSF51338">
    <property type="entry name" value="Composite domain of metallo-dependent hydrolases"/>
    <property type="match status" value="1"/>
</dbReference>
<name>A0A9X1WZH6_9SPHI</name>
<dbReference type="SUPFAM" id="SSF51556">
    <property type="entry name" value="Metallo-dependent hydrolases"/>
    <property type="match status" value="1"/>
</dbReference>
<evidence type="ECO:0000259" key="4">
    <source>
        <dbReference type="Pfam" id="PF01979"/>
    </source>
</evidence>
<evidence type="ECO:0000313" key="6">
    <source>
        <dbReference type="Proteomes" id="UP001139450"/>
    </source>
</evidence>
<dbReference type="Gene3D" id="3.20.20.140">
    <property type="entry name" value="Metal-dependent hydrolases"/>
    <property type="match status" value="1"/>
</dbReference>
<feature type="binding site" evidence="1">
    <location>
        <position position="241"/>
    </location>
    <ligand>
        <name>Zn(2+)</name>
        <dbReference type="ChEBI" id="CHEBI:29105"/>
        <label>2</label>
    </ligand>
</feature>
<dbReference type="PIRSF" id="PIRSF039004">
    <property type="entry name" value="ADE_EF_0837"/>
    <property type="match status" value="1"/>
</dbReference>
<feature type="binding site" description="via carbamate group" evidence="1">
    <location>
        <position position="185"/>
    </location>
    <ligand>
        <name>Zn(2+)</name>
        <dbReference type="ChEBI" id="CHEBI:29105"/>
        <label>2</label>
    </ligand>
</feature>
<feature type="signal peptide" evidence="3">
    <location>
        <begin position="1"/>
        <end position="20"/>
    </location>
</feature>
<evidence type="ECO:0000256" key="1">
    <source>
        <dbReference type="PIRSR" id="PIRSR039004-1"/>
    </source>
</evidence>
<keyword evidence="3" id="KW-0732">Signal</keyword>
<keyword evidence="6" id="KW-1185">Reference proteome</keyword>
<dbReference type="GO" id="GO:0046872">
    <property type="term" value="F:metal ion binding"/>
    <property type="evidence" value="ECO:0007669"/>
    <property type="project" value="UniProtKB-KW"/>
</dbReference>
<dbReference type="AlphaFoldDB" id="A0A9X1WZH6"/>
<dbReference type="NCBIfam" id="NF006689">
    <property type="entry name" value="PRK09237.1"/>
    <property type="match status" value="1"/>
</dbReference>
<organism evidence="5 6">
    <name type="scientific">Mucilaginibacter straminoryzae</name>
    <dbReference type="NCBI Taxonomy" id="2932774"/>
    <lineage>
        <taxon>Bacteria</taxon>
        <taxon>Pseudomonadati</taxon>
        <taxon>Bacteroidota</taxon>
        <taxon>Sphingobacteriia</taxon>
        <taxon>Sphingobacteriales</taxon>
        <taxon>Sphingobacteriaceae</taxon>
        <taxon>Mucilaginibacter</taxon>
    </lineage>
</organism>
<feature type="chain" id="PRO_5040981868" evidence="3">
    <location>
        <begin position="21"/>
        <end position="419"/>
    </location>
</feature>
<dbReference type="InterPro" id="IPR020043">
    <property type="entry name" value="Deacetylase_Atu3266-like"/>
</dbReference>
<comment type="caution">
    <text evidence="5">The sequence shown here is derived from an EMBL/GenBank/DDBJ whole genome shotgun (WGS) entry which is preliminary data.</text>
</comment>
<evidence type="ECO:0000256" key="2">
    <source>
        <dbReference type="PIRSR" id="PIRSR039004-2"/>
    </source>
</evidence>
<dbReference type="Gene3D" id="2.30.40.10">
    <property type="entry name" value="Urease, subunit C, domain 1"/>
    <property type="match status" value="1"/>
</dbReference>
<feature type="domain" description="Amidohydrolase-related" evidence="4">
    <location>
        <begin position="289"/>
        <end position="379"/>
    </location>
</feature>
<evidence type="ECO:0000313" key="5">
    <source>
        <dbReference type="EMBL" id="MCJ8208497.1"/>
    </source>
</evidence>
<evidence type="ECO:0000256" key="3">
    <source>
        <dbReference type="SAM" id="SignalP"/>
    </source>
</evidence>
<dbReference type="GO" id="GO:0019213">
    <property type="term" value="F:deacetylase activity"/>
    <property type="evidence" value="ECO:0007669"/>
    <property type="project" value="InterPro"/>
</dbReference>
<feature type="binding site" evidence="1">
    <location>
        <position position="83"/>
    </location>
    <ligand>
        <name>Zn(2+)</name>
        <dbReference type="ChEBI" id="CHEBI:29105"/>
        <label>1</label>
    </ligand>
</feature>